<evidence type="ECO:0000313" key="1">
    <source>
        <dbReference type="EMBL" id="UTY40338.1"/>
    </source>
</evidence>
<keyword evidence="2" id="KW-1185">Reference proteome</keyword>
<organism evidence="1 2">
    <name type="scientific">Allocoprobacillus halotolerans</name>
    <dbReference type="NCBI Taxonomy" id="2944914"/>
    <lineage>
        <taxon>Bacteria</taxon>
        <taxon>Bacillati</taxon>
        <taxon>Bacillota</taxon>
        <taxon>Erysipelotrichia</taxon>
        <taxon>Erysipelotrichales</taxon>
        <taxon>Erysipelotrichaceae</taxon>
        <taxon>Allocoprobacillus</taxon>
    </lineage>
</organism>
<dbReference type="Proteomes" id="UP001060112">
    <property type="component" value="Chromosome"/>
</dbReference>
<proteinExistence type="predicted"/>
<gene>
    <name evidence="1" type="ORF">NMU03_06025</name>
</gene>
<protein>
    <submittedName>
        <fullName evidence="1">Uncharacterized protein</fullName>
    </submittedName>
</protein>
<name>A0ABY5I6K4_9FIRM</name>
<dbReference type="RefSeq" id="WP_290141758.1">
    <property type="nucleotide sequence ID" value="NZ_CP101620.1"/>
</dbReference>
<sequence length="60" mass="7461">MFKKCLKNNIVPFIIEDKIKMFYYRGLKEWDYEKGILWDTCLSAQNNYKAYLDYFRITYN</sequence>
<reference evidence="1" key="1">
    <citation type="submission" date="2022-07" db="EMBL/GenBank/DDBJ databases">
        <title>Faecal culturing of patients with breast cancer.</title>
        <authorList>
            <person name="Teng N.M.Y."/>
            <person name="Kiu R."/>
            <person name="Evans R."/>
            <person name="Baker D.J."/>
            <person name="Zenner C."/>
            <person name="Robinson S.D."/>
            <person name="Hall L.J."/>
        </authorList>
    </citation>
    <scope>NUCLEOTIDE SEQUENCE</scope>
    <source>
        <strain evidence="1">LH1062</strain>
    </source>
</reference>
<dbReference type="EMBL" id="CP101620">
    <property type="protein sequence ID" value="UTY40338.1"/>
    <property type="molecule type" value="Genomic_DNA"/>
</dbReference>
<evidence type="ECO:0000313" key="2">
    <source>
        <dbReference type="Proteomes" id="UP001060112"/>
    </source>
</evidence>
<accession>A0ABY5I6K4</accession>